<dbReference type="EMBL" id="CP110431">
    <property type="protein sequence ID" value="WAQ89902.1"/>
    <property type="molecule type" value="Genomic_DNA"/>
</dbReference>
<gene>
    <name evidence="2" type="ORF">PtA15_11A594</name>
</gene>
<feature type="compositionally biased region" description="Basic and acidic residues" evidence="1">
    <location>
        <begin position="310"/>
        <end position="319"/>
    </location>
</feature>
<evidence type="ECO:0000313" key="3">
    <source>
        <dbReference type="Proteomes" id="UP001164743"/>
    </source>
</evidence>
<feature type="compositionally biased region" description="Polar residues" evidence="1">
    <location>
        <begin position="349"/>
        <end position="367"/>
    </location>
</feature>
<feature type="compositionally biased region" description="Basic and acidic residues" evidence="1">
    <location>
        <begin position="230"/>
        <end position="244"/>
    </location>
</feature>
<dbReference type="Proteomes" id="UP001164743">
    <property type="component" value="Chromosome 11A"/>
</dbReference>
<organism evidence="2 3">
    <name type="scientific">Puccinia triticina</name>
    <dbReference type="NCBI Taxonomy" id="208348"/>
    <lineage>
        <taxon>Eukaryota</taxon>
        <taxon>Fungi</taxon>
        <taxon>Dikarya</taxon>
        <taxon>Basidiomycota</taxon>
        <taxon>Pucciniomycotina</taxon>
        <taxon>Pucciniomycetes</taxon>
        <taxon>Pucciniales</taxon>
        <taxon>Pucciniaceae</taxon>
        <taxon>Puccinia</taxon>
    </lineage>
</organism>
<proteinExistence type="predicted"/>
<evidence type="ECO:0000313" key="2">
    <source>
        <dbReference type="EMBL" id="WAQ89902.1"/>
    </source>
</evidence>
<sequence length="367" mass="40053">MSSGTKRVESKPTVNRLSDSQAAGVNVNPSLSASQPSAFKAAHSKPNPGSTVQPPRKLAAHPGKRSIREQSPADEITVIDEMASITRRDCAKSNATSIIGGANFIELSDTSDSEDSTCADTTAVAEEDVKIAIGHNDGLEPEDSTINHVLGNDDRERLWKCAMDADLRGDLAASEMFCRLLKVQTKPVDASAKPSPSQPVKHRPPPVATVKQGHRKRSRTKTPATSSTLQKKEETIEPEKKVDEAVEEEGILFVTGAVSAHTRLKEPPRSTVPDLYPELNASPRPYRPPPADVTRDADYHRSARGGVGIDRGRDRRSEPAWDPTARGPSWTETYLITRDSRRSPKYVYNAQNDPTGTVERQPSRSLR</sequence>
<feature type="compositionally biased region" description="Basic and acidic residues" evidence="1">
    <location>
        <begin position="1"/>
        <end position="10"/>
    </location>
</feature>
<protein>
    <submittedName>
        <fullName evidence="2">Uncharacterized protein</fullName>
    </submittedName>
</protein>
<evidence type="ECO:0000256" key="1">
    <source>
        <dbReference type="SAM" id="MobiDB-lite"/>
    </source>
</evidence>
<feature type="compositionally biased region" description="Polar residues" evidence="1">
    <location>
        <begin position="12"/>
        <end position="37"/>
    </location>
</feature>
<dbReference type="RefSeq" id="XP_053025457.1">
    <property type="nucleotide sequence ID" value="XM_053161518.1"/>
</dbReference>
<keyword evidence="3" id="KW-1185">Reference proteome</keyword>
<feature type="region of interest" description="Disordered" evidence="1">
    <location>
        <begin position="186"/>
        <end position="367"/>
    </location>
</feature>
<feature type="region of interest" description="Disordered" evidence="1">
    <location>
        <begin position="1"/>
        <end position="74"/>
    </location>
</feature>
<dbReference type="GeneID" id="77802413"/>
<name>A0ABY7CZP0_9BASI</name>
<reference evidence="2" key="1">
    <citation type="submission" date="2022-10" db="EMBL/GenBank/DDBJ databases">
        <title>Puccinia triticina Genome sequencing and assembly.</title>
        <authorList>
            <person name="Li C."/>
        </authorList>
    </citation>
    <scope>NUCLEOTIDE SEQUENCE</scope>
    <source>
        <strain evidence="2">Pt15</strain>
    </source>
</reference>
<accession>A0ABY7CZP0</accession>